<feature type="region of interest" description="Disordered" evidence="1">
    <location>
        <begin position="162"/>
        <end position="251"/>
    </location>
</feature>
<protein>
    <submittedName>
        <fullName evidence="2">Hypp4918 protein</fullName>
    </submittedName>
</protein>
<proteinExistence type="predicted"/>
<dbReference type="Proteomes" id="UP000838412">
    <property type="component" value="Chromosome 8"/>
</dbReference>
<evidence type="ECO:0000256" key="1">
    <source>
        <dbReference type="SAM" id="MobiDB-lite"/>
    </source>
</evidence>
<organism evidence="2 3">
    <name type="scientific">Branchiostoma lanceolatum</name>
    <name type="common">Common lancelet</name>
    <name type="synonym">Amphioxus lanceolatum</name>
    <dbReference type="NCBI Taxonomy" id="7740"/>
    <lineage>
        <taxon>Eukaryota</taxon>
        <taxon>Metazoa</taxon>
        <taxon>Chordata</taxon>
        <taxon>Cephalochordata</taxon>
        <taxon>Leptocardii</taxon>
        <taxon>Amphioxiformes</taxon>
        <taxon>Branchiostomatidae</taxon>
        <taxon>Branchiostoma</taxon>
    </lineage>
</organism>
<keyword evidence="3" id="KW-1185">Reference proteome</keyword>
<evidence type="ECO:0000313" key="3">
    <source>
        <dbReference type="Proteomes" id="UP000838412"/>
    </source>
</evidence>
<reference evidence="2" key="1">
    <citation type="submission" date="2022-01" db="EMBL/GenBank/DDBJ databases">
        <authorList>
            <person name="Braso-Vives M."/>
        </authorList>
    </citation>
    <scope>NUCLEOTIDE SEQUENCE</scope>
</reference>
<name>A0A8K0ACC5_BRALA</name>
<feature type="compositionally biased region" description="Basic and acidic residues" evidence="1">
    <location>
        <begin position="127"/>
        <end position="138"/>
    </location>
</feature>
<feature type="region of interest" description="Disordered" evidence="1">
    <location>
        <begin position="114"/>
        <end position="138"/>
    </location>
</feature>
<dbReference type="OrthoDB" id="10601529at2759"/>
<dbReference type="EMBL" id="OV696693">
    <property type="protein sequence ID" value="CAH1272701.1"/>
    <property type="molecule type" value="Genomic_DNA"/>
</dbReference>
<feature type="compositionally biased region" description="Polar residues" evidence="1">
    <location>
        <begin position="173"/>
        <end position="185"/>
    </location>
</feature>
<feature type="compositionally biased region" description="Basic and acidic residues" evidence="1">
    <location>
        <begin position="301"/>
        <end position="311"/>
    </location>
</feature>
<sequence>MADPSCGGLTDKLHTGHPGNETSRGEGQTTDMGRQQGWEGQTSCEETFDVKVENNFHVKVEKTDSSSHIEQVQSHMPERPFHSVINFAHNGEKMADPGCGSSMEELYKDHPRIETSSREAQTTDMGRQQDREEQASCKETFHVKVEKTDSWSHVDPGCISSMEELYQEHPENRTSSNEAQTTGMGRQQDREEQTSCQKMFQVKVEKTDSSSHVDPGCVSSMEELYQEHPENGTSSNEAQTTDLGRQQDWKEQPSCQKLLQVKVEKTDSWSHIDPGCGRSMEELYQEHPENGTSSNEGQTTDMDRQQDREEQASCEETFYWEVEKTDSSSYINPGCNRSKVTCLNSVQRNPTSVENAGLEHPIGKSLAYT</sequence>
<evidence type="ECO:0000313" key="2">
    <source>
        <dbReference type="EMBL" id="CAH1272701.1"/>
    </source>
</evidence>
<dbReference type="AlphaFoldDB" id="A0A8K0ACC5"/>
<feature type="compositionally biased region" description="Polar residues" evidence="1">
    <location>
        <begin position="231"/>
        <end position="244"/>
    </location>
</feature>
<feature type="compositionally biased region" description="Polar residues" evidence="1">
    <location>
        <begin position="290"/>
        <end position="300"/>
    </location>
</feature>
<feature type="region of interest" description="Disordered" evidence="1">
    <location>
        <begin position="1"/>
        <end position="46"/>
    </location>
</feature>
<accession>A0A8K0ACC5</accession>
<feature type="compositionally biased region" description="Polar residues" evidence="1">
    <location>
        <begin position="20"/>
        <end position="45"/>
    </location>
</feature>
<gene>
    <name evidence="2" type="primary">Hypp4918</name>
    <name evidence="2" type="ORF">BLAG_LOCUS24274</name>
</gene>
<feature type="region of interest" description="Disordered" evidence="1">
    <location>
        <begin position="263"/>
        <end position="314"/>
    </location>
</feature>
<feature type="compositionally biased region" description="Basic and acidic residues" evidence="1">
    <location>
        <begin position="279"/>
        <end position="289"/>
    </location>
</feature>